<dbReference type="AlphaFoldDB" id="A0A7C8YMY3"/>
<protein>
    <submittedName>
        <fullName evidence="2">Uncharacterized protein</fullName>
    </submittedName>
</protein>
<reference evidence="2" key="2">
    <citation type="submission" date="2020-07" db="EMBL/GenBank/DDBJ databases">
        <authorList>
            <person name="Vera ALvarez R."/>
            <person name="Arias-Moreno D.M."/>
            <person name="Jimenez-Jacinto V."/>
            <person name="Jimenez-Bremont J.F."/>
            <person name="Swaminathan K."/>
            <person name="Moose S.P."/>
            <person name="Guerrero-Gonzalez M.L."/>
            <person name="Marino-Ramirez L."/>
            <person name="Landsman D."/>
            <person name="Rodriguez-Kessler M."/>
            <person name="Delgado-Sanchez P."/>
        </authorList>
    </citation>
    <scope>NUCLEOTIDE SEQUENCE</scope>
    <source>
        <tissue evidence="2">Cladode</tissue>
    </source>
</reference>
<evidence type="ECO:0000256" key="1">
    <source>
        <dbReference type="SAM" id="MobiDB-lite"/>
    </source>
</evidence>
<evidence type="ECO:0000313" key="2">
    <source>
        <dbReference type="EMBL" id="MBA4621850.1"/>
    </source>
</evidence>
<accession>A0A7C8YMY3</accession>
<name>A0A7C8YMY3_OPUST</name>
<dbReference type="EMBL" id="GISG01035711">
    <property type="protein sequence ID" value="MBA4621850.1"/>
    <property type="molecule type" value="Transcribed_RNA"/>
</dbReference>
<dbReference type="EMBL" id="GISG01035710">
    <property type="protein sequence ID" value="MBA4621849.1"/>
    <property type="molecule type" value="Transcribed_RNA"/>
</dbReference>
<feature type="region of interest" description="Disordered" evidence="1">
    <location>
        <begin position="1"/>
        <end position="114"/>
    </location>
</feature>
<feature type="compositionally biased region" description="Basic and acidic residues" evidence="1">
    <location>
        <begin position="1"/>
        <end position="10"/>
    </location>
</feature>
<proteinExistence type="predicted"/>
<organism evidence="2">
    <name type="scientific">Opuntia streptacantha</name>
    <name type="common">Prickly pear cactus</name>
    <name type="synonym">Opuntia cardona</name>
    <dbReference type="NCBI Taxonomy" id="393608"/>
    <lineage>
        <taxon>Eukaryota</taxon>
        <taxon>Viridiplantae</taxon>
        <taxon>Streptophyta</taxon>
        <taxon>Embryophyta</taxon>
        <taxon>Tracheophyta</taxon>
        <taxon>Spermatophyta</taxon>
        <taxon>Magnoliopsida</taxon>
        <taxon>eudicotyledons</taxon>
        <taxon>Gunneridae</taxon>
        <taxon>Pentapetalae</taxon>
        <taxon>Caryophyllales</taxon>
        <taxon>Cactineae</taxon>
        <taxon>Cactaceae</taxon>
        <taxon>Opuntioideae</taxon>
        <taxon>Opuntia</taxon>
    </lineage>
</organism>
<sequence>MRRTSSEIGHHLPPPPLPLLPVEVGQSSRRHQQQSRGEGFGHEVEQSTNRAPVQCKSPRSRTEHHNAKATMSVRWPAARVSATRHEVDHEGTNNSGGVRTKCRVSLPNKNRAKP</sequence>
<reference evidence="2" key="1">
    <citation type="journal article" date="2013" name="J. Plant Res.">
        <title>Effect of fungi and light on seed germination of three Opuntia species from semiarid lands of central Mexico.</title>
        <authorList>
            <person name="Delgado-Sanchez P."/>
            <person name="Jimenez-Bremont J.F."/>
            <person name="Guerrero-Gonzalez Mde L."/>
            <person name="Flores J."/>
        </authorList>
    </citation>
    <scope>NUCLEOTIDE SEQUENCE</scope>
    <source>
        <tissue evidence="2">Cladode</tissue>
    </source>
</reference>